<evidence type="ECO:0000256" key="5">
    <source>
        <dbReference type="ARBA" id="ARBA00022803"/>
    </source>
</evidence>
<dbReference type="SUPFAM" id="SSF140931">
    <property type="entry name" value="Fic-like"/>
    <property type="match status" value="1"/>
</dbReference>
<dbReference type="Gene3D" id="1.10.3290.10">
    <property type="entry name" value="Fido-like domain"/>
    <property type="match status" value="1"/>
</dbReference>
<protein>
    <submittedName>
        <fullName evidence="12">Fic family protein</fullName>
    </submittedName>
</protein>
<dbReference type="AlphaFoldDB" id="A0AAD0PWU0"/>
<keyword evidence="3" id="KW-0677">Repeat</keyword>
<evidence type="ECO:0000256" key="3">
    <source>
        <dbReference type="ARBA" id="ARBA00022737"/>
    </source>
</evidence>
<dbReference type="InterPro" id="IPR003812">
    <property type="entry name" value="Fido"/>
</dbReference>
<geneLocation type="plasmid" evidence="13">
    <name>pmppla107</name>
</geneLocation>
<feature type="binding site" evidence="10">
    <location>
        <begin position="324"/>
        <end position="331"/>
    </location>
    <ligand>
        <name>ATP</name>
        <dbReference type="ChEBI" id="CHEBI:30616"/>
    </ligand>
</feature>
<keyword evidence="4 10" id="KW-0547">Nucleotide-binding</keyword>
<dbReference type="InterPro" id="IPR036597">
    <property type="entry name" value="Fido-like_dom_sf"/>
</dbReference>
<evidence type="ECO:0000256" key="9">
    <source>
        <dbReference type="PIRSR" id="PIRSR640198-1"/>
    </source>
</evidence>
<sequence>MMTKLMGYAWIAEEYRLSLAQPLSVISAVGSTQKSGVDGEVIRQYYTAKYLPESTLRAHLTFALKREPLHLELLARLFTQLDPSELIAWINSEPTGQYARRACFLYEWLTGGVLDHPGVSQSNYVEALDPNEYLVASTPTMVARWRVRDNLPGVREFCPIVRMTPKLKQTLSYDPAFEIERLGAEFGEDTLMRSSVWLSLKESRSSFAIEHELKKVDRIQRFAAVMERRCGKGWVHLAPTDIEMLQREILGDSALSYGLRQSPVYVGETTGYGDYVHYLAPHWHQVPEMLNGLKQFEWKTQGQSSLLRAAAISFGFVYIHPMSDGNGRVSRFLINDVLRHDKAIPSPYILPVSSVMQKHSLRPRNYDQVLETFSRPLMDSLSGQYRFGTKQTAPDGSEYNLYFDRYEQTAPAWRYIDMTVHAEYIADVVQITINEEMRAEADILRSHYRARQAIKEVLEGPDRDIDAIIRSVRQNQGKLSGKLAKQYPQLAEQGVFDDVLEAVKAHLPW</sequence>
<evidence type="ECO:0000256" key="10">
    <source>
        <dbReference type="PIRSR" id="PIRSR640198-2"/>
    </source>
</evidence>
<evidence type="ECO:0000259" key="11">
    <source>
        <dbReference type="PROSITE" id="PS51459"/>
    </source>
</evidence>
<evidence type="ECO:0000313" key="13">
    <source>
        <dbReference type="Proteomes" id="UP000006426"/>
    </source>
</evidence>
<dbReference type="EMBL" id="CP031226">
    <property type="protein sequence ID" value="AXH60225.1"/>
    <property type="molecule type" value="Genomic_DNA"/>
</dbReference>
<keyword evidence="8" id="KW-0472">Membrane</keyword>
<evidence type="ECO:0000256" key="8">
    <source>
        <dbReference type="ARBA" id="ARBA00023136"/>
    </source>
</evidence>
<dbReference type="InterPro" id="IPR040198">
    <property type="entry name" value="Fido_containing"/>
</dbReference>
<evidence type="ECO:0000256" key="4">
    <source>
        <dbReference type="ARBA" id="ARBA00022741"/>
    </source>
</evidence>
<dbReference type="Proteomes" id="UP000006426">
    <property type="component" value="Plasmid pmppla107"/>
</dbReference>
<dbReference type="RefSeq" id="WP_005742659.1">
    <property type="nucleotide sequence ID" value="NZ_CP031226.1"/>
</dbReference>
<dbReference type="PANTHER" id="PTHR13504">
    <property type="entry name" value="FIDO DOMAIN-CONTAINING PROTEIN DDB_G0283145"/>
    <property type="match status" value="1"/>
</dbReference>
<organism evidence="12 13">
    <name type="scientific">Pseudomonas amygdali pv. lachrymans str. M301315</name>
    <dbReference type="NCBI Taxonomy" id="629260"/>
    <lineage>
        <taxon>Bacteria</taxon>
        <taxon>Pseudomonadati</taxon>
        <taxon>Pseudomonadota</taxon>
        <taxon>Gammaproteobacteria</taxon>
        <taxon>Pseudomonadales</taxon>
        <taxon>Pseudomonadaceae</taxon>
        <taxon>Pseudomonas</taxon>
        <taxon>Pseudomonas amygdali</taxon>
    </lineage>
</organism>
<evidence type="ECO:0000256" key="2">
    <source>
        <dbReference type="ARBA" id="ARBA00022692"/>
    </source>
</evidence>
<evidence type="ECO:0000256" key="7">
    <source>
        <dbReference type="ARBA" id="ARBA00022989"/>
    </source>
</evidence>
<gene>
    <name evidence="12" type="ORF">PLA107_034120</name>
</gene>
<keyword evidence="6 10" id="KW-0067">ATP-binding</keyword>
<keyword evidence="2" id="KW-0812">Transmembrane</keyword>
<dbReference type="PANTHER" id="PTHR13504:SF34">
    <property type="entry name" value="PROTEIN ADENYLYLTRANSFERASE FICD"/>
    <property type="match status" value="1"/>
</dbReference>
<dbReference type="PROSITE" id="PS51459">
    <property type="entry name" value="FIDO"/>
    <property type="match status" value="1"/>
</dbReference>
<keyword evidence="5" id="KW-0802">TPR repeat</keyword>
<proteinExistence type="predicted"/>
<dbReference type="GO" id="GO:0005524">
    <property type="term" value="F:ATP binding"/>
    <property type="evidence" value="ECO:0007669"/>
    <property type="project" value="UniProtKB-KW"/>
</dbReference>
<comment type="subcellular location">
    <subcellularLocation>
        <location evidence="1">Membrane</location>
        <topology evidence="1">Single-pass membrane protein</topology>
    </subcellularLocation>
</comment>
<evidence type="ECO:0000313" key="12">
    <source>
        <dbReference type="EMBL" id="AXH60225.1"/>
    </source>
</evidence>
<dbReference type="Pfam" id="PF02661">
    <property type="entry name" value="Fic"/>
    <property type="match status" value="1"/>
</dbReference>
<feature type="active site" evidence="9">
    <location>
        <position position="320"/>
    </location>
</feature>
<accession>A0AAD0PWU0</accession>
<dbReference type="GO" id="GO:0016020">
    <property type="term" value="C:membrane"/>
    <property type="evidence" value="ECO:0007669"/>
    <property type="project" value="UniProtKB-SubCell"/>
</dbReference>
<keyword evidence="7" id="KW-1133">Transmembrane helix</keyword>
<evidence type="ECO:0000256" key="1">
    <source>
        <dbReference type="ARBA" id="ARBA00004167"/>
    </source>
</evidence>
<reference evidence="12 13" key="1">
    <citation type="journal article" date="2011" name="PLoS Pathog.">
        <title>Dynamic evolution of pathogenicity revealed by sequencing and comparative genomics of 19 Pseudomonas syringae isolates.</title>
        <authorList>
            <person name="Baltrus D.A."/>
            <person name="Nishimura M.T."/>
            <person name="Romanchuk A."/>
            <person name="Chang J.H."/>
            <person name="Mukhtar M.S."/>
            <person name="Cherkis K."/>
            <person name="Roach J."/>
            <person name="Grant S.R."/>
            <person name="Jones C.D."/>
            <person name="Dangl J.L."/>
        </authorList>
    </citation>
    <scope>NUCLEOTIDE SEQUENCE [LARGE SCALE GENOMIC DNA]</scope>
    <source>
        <strain evidence="12 13">M301315</strain>
    </source>
</reference>
<feature type="domain" description="Fido" evidence="11">
    <location>
        <begin position="237"/>
        <end position="379"/>
    </location>
</feature>
<name>A0AAD0PWU0_PSEAV</name>
<keyword evidence="12" id="KW-0614">Plasmid</keyword>
<evidence type="ECO:0000256" key="6">
    <source>
        <dbReference type="ARBA" id="ARBA00022840"/>
    </source>
</evidence>
<dbReference type="GeneID" id="39473928"/>